<feature type="region of interest" description="Disordered" evidence="1">
    <location>
        <begin position="15"/>
        <end position="44"/>
    </location>
</feature>
<dbReference type="Proteomes" id="UP000004778">
    <property type="component" value="Unassembled WGS sequence"/>
</dbReference>
<dbReference type="CDD" id="cd00085">
    <property type="entry name" value="HNHc"/>
    <property type="match status" value="1"/>
</dbReference>
<comment type="caution">
    <text evidence="3">The sequence shown here is derived from an EMBL/GenBank/DDBJ whole genome shotgun (WGS) entry which is preliminary data.</text>
</comment>
<dbReference type="InterPro" id="IPR003615">
    <property type="entry name" value="HNH_nuc"/>
</dbReference>
<keyword evidence="3" id="KW-0378">Hydrolase</keyword>
<dbReference type="Pfam" id="PF01844">
    <property type="entry name" value="HNH"/>
    <property type="match status" value="1"/>
</dbReference>
<organism evidence="3 4">
    <name type="scientific">Actinomyces urogenitalis DSM 15434</name>
    <dbReference type="NCBI Taxonomy" id="525246"/>
    <lineage>
        <taxon>Bacteria</taxon>
        <taxon>Bacillati</taxon>
        <taxon>Actinomycetota</taxon>
        <taxon>Actinomycetes</taxon>
        <taxon>Actinomycetales</taxon>
        <taxon>Actinomycetaceae</taxon>
        <taxon>Actinomyces</taxon>
    </lineage>
</organism>
<dbReference type="RefSeq" id="WP_006549609.1">
    <property type="nucleotide sequence ID" value="NZ_DS999576.1"/>
</dbReference>
<sequence>MAPIDQLAAAALAASPCPAASPPGDATLASGSPGWPSTPSIGNIEASTVMPSAATPNATTPNTVMPSAATPDAAASSATLTAGGRSTPVPAVIAVALAAGGTWRRLLTDPVTGVVLDVGRTRYRPPAALADAVRARDLTCTHPGCQVPAARCDIDHIQPWSEGGTTSLDNLTALCEAHHRLKHTPAWSLTRTQEGSLEWHTPSRTRYRRTPNGTITVLPRRVGPRHHHQPAMILPTGVSQALTDAVINELERGLLQAAPHSPTRPPRLESRGPRPGEPIGAWSTRPLPPVLHQLGSQRYWMR</sequence>
<evidence type="ECO:0000313" key="3">
    <source>
        <dbReference type="EMBL" id="EEH66873.1"/>
    </source>
</evidence>
<protein>
    <submittedName>
        <fullName evidence="3">HNH endonuclease domain protein</fullName>
    </submittedName>
</protein>
<dbReference type="HOGENOM" id="CLU_920198_0_0_11"/>
<dbReference type="Gene3D" id="1.10.30.50">
    <property type="match status" value="1"/>
</dbReference>
<dbReference type="GeneID" id="81707625"/>
<evidence type="ECO:0000256" key="1">
    <source>
        <dbReference type="SAM" id="MobiDB-lite"/>
    </source>
</evidence>
<feature type="region of interest" description="Disordered" evidence="1">
    <location>
        <begin position="255"/>
        <end position="288"/>
    </location>
</feature>
<gene>
    <name evidence="3" type="ORF">HMPREF0058_0305</name>
</gene>
<keyword evidence="3" id="KW-0255">Endonuclease</keyword>
<feature type="domain" description="HNH nuclease" evidence="2">
    <location>
        <begin position="128"/>
        <end position="180"/>
    </location>
</feature>
<accession>C0W361</accession>
<evidence type="ECO:0000259" key="2">
    <source>
        <dbReference type="SMART" id="SM00507"/>
    </source>
</evidence>
<feature type="compositionally biased region" description="Low complexity" evidence="1">
    <location>
        <begin position="15"/>
        <end position="26"/>
    </location>
</feature>
<keyword evidence="3" id="KW-0540">Nuclease</keyword>
<proteinExistence type="predicted"/>
<dbReference type="OrthoDB" id="3261064at2"/>
<dbReference type="SMART" id="SM00507">
    <property type="entry name" value="HNHc"/>
    <property type="match status" value="1"/>
</dbReference>
<dbReference type="eggNOG" id="COG1403">
    <property type="taxonomic scope" value="Bacteria"/>
</dbReference>
<keyword evidence="4" id="KW-1185">Reference proteome</keyword>
<dbReference type="GO" id="GO:0004519">
    <property type="term" value="F:endonuclease activity"/>
    <property type="evidence" value="ECO:0007669"/>
    <property type="project" value="UniProtKB-KW"/>
</dbReference>
<dbReference type="InterPro" id="IPR002711">
    <property type="entry name" value="HNH"/>
</dbReference>
<dbReference type="AlphaFoldDB" id="C0W361"/>
<dbReference type="EMBL" id="ACFH01000013">
    <property type="protein sequence ID" value="EEH66873.1"/>
    <property type="molecule type" value="Genomic_DNA"/>
</dbReference>
<name>C0W361_9ACTO</name>
<reference evidence="3 4" key="1">
    <citation type="submission" date="2009-01" db="EMBL/GenBank/DDBJ databases">
        <authorList>
            <person name="Qin X."/>
            <person name="Bachman B."/>
            <person name="Battles P."/>
            <person name="Bell A."/>
            <person name="Bess C."/>
            <person name="Bickham C."/>
            <person name="Chaboub L."/>
            <person name="Chen D."/>
            <person name="Coyle M."/>
            <person name="Deiros D.R."/>
            <person name="Dinh H."/>
            <person name="Forbes L."/>
            <person name="Fowler G."/>
            <person name="Francisco L."/>
            <person name="Fu Q."/>
            <person name="Gubbala S."/>
            <person name="Hale W."/>
            <person name="Han Y."/>
            <person name="Hemphill L."/>
            <person name="Highlander S.K."/>
            <person name="Hirani K."/>
            <person name="Hogues M."/>
            <person name="Jackson L."/>
            <person name="Jakkamsetti A."/>
            <person name="Javaid M."/>
            <person name="Jiang H."/>
            <person name="Korchina V."/>
            <person name="Kovar C."/>
            <person name="Lara F."/>
            <person name="Lee S."/>
            <person name="Mata R."/>
            <person name="Mathew T."/>
            <person name="Moen C."/>
            <person name="Morales K."/>
            <person name="Munidasa M."/>
            <person name="Nazareth L."/>
            <person name="Ngo R."/>
            <person name="Nguyen L."/>
            <person name="Okwuonu G."/>
            <person name="Ongeri F."/>
            <person name="Patil S."/>
            <person name="Petrosino J."/>
            <person name="Pham C."/>
            <person name="Pham P."/>
            <person name="Pu L.-L."/>
            <person name="Puazo M."/>
            <person name="Raj R."/>
            <person name="Reid J."/>
            <person name="Rouhana J."/>
            <person name="Saada N."/>
            <person name="Shang Y."/>
            <person name="Simmons D."/>
            <person name="Thornton R."/>
            <person name="Warren J."/>
            <person name="Weissenberger G."/>
            <person name="Zhang J."/>
            <person name="Zhang L."/>
            <person name="Zhou C."/>
            <person name="Zhu D."/>
            <person name="Muzny D."/>
            <person name="Worley K."/>
            <person name="Gibbs R."/>
        </authorList>
    </citation>
    <scope>NUCLEOTIDE SEQUENCE [LARGE SCALE GENOMIC DNA]</scope>
    <source>
        <strain evidence="3 4">DSM 15434</strain>
    </source>
</reference>
<feature type="compositionally biased region" description="Polar residues" evidence="1">
    <location>
        <begin position="35"/>
        <end position="44"/>
    </location>
</feature>
<dbReference type="GO" id="GO:0003676">
    <property type="term" value="F:nucleic acid binding"/>
    <property type="evidence" value="ECO:0007669"/>
    <property type="project" value="InterPro"/>
</dbReference>
<dbReference type="STRING" id="103621.GCA_001067145_01564"/>
<evidence type="ECO:0000313" key="4">
    <source>
        <dbReference type="Proteomes" id="UP000004778"/>
    </source>
</evidence>
<dbReference type="GO" id="GO:0008270">
    <property type="term" value="F:zinc ion binding"/>
    <property type="evidence" value="ECO:0007669"/>
    <property type="project" value="InterPro"/>
</dbReference>